<dbReference type="EC" id="3.2.1.178" evidence="4"/>
<feature type="chain" id="PRO_5022825110" evidence="1">
    <location>
        <begin position="22"/>
        <end position="668"/>
    </location>
</feature>
<keyword evidence="4" id="KW-0378">Hydrolase</keyword>
<sequence precursor="true">MVAERLRATALRALAAIFVTAGVETGFQATAAEPVEVRVYPAVRRTIAGVGELDRNRYFAMCDDGRNFPKRMRPDGISDYLLTELNATFGRSLGPISTVTRGEAVREDPNRPGFVDLDRLREACSARRWTPSDDYARLMNGRLNVASHGRAHEFPEFLGEYTTTQGDRDNKKHRHRLPKNLDAAAELSVVALDAGYSDFDRPAYYEPINEPHWSFITTDQLADWHTKTHAAMKDRGVPVRVGGPCLSVAYFYRNGFRAFDGLQQFIEKTDAGLDFYSFHVYDYVNWDGSNLVGRVTSGLPIEGVLDFVQTYANNVHGKSLDLVVSEHGGYISGSRGRPDSEALGKLLVGERDGLEGFELTMRQRGVASHVLVSAAIGNTLAFMEHPHVVKKAVPFILPESMAWDPEYYSTMYVPHGFEDRSRWIETANSDFFKFFRDVSGHRVYARNGDPDLQVRAFVDGSTVRVVMNNVSDAAHTVRLAMPVAESFSVRRYGRNDDFTPYLREAEADPNEPIDLAGREAVVVVADYGRPVPTRKLMSETPRYSQQTAQAAENGKAVRFVVNTPDPDSVVYAELRIAVSRPTNASPEVSVRVNGKRVRVPVEDAAGRYDDGEKEYASTKLVALDPALLRATNRIGVSFPDGEPGVIGSVVIRTGEQRSAAKSSVAFRP</sequence>
<accession>A0A5C5VPU0</accession>
<keyword evidence="4" id="KW-0326">Glycosidase</keyword>
<dbReference type="RefSeq" id="WP_146575492.1">
    <property type="nucleotide sequence ID" value="NZ_SJPH01000011.1"/>
</dbReference>
<evidence type="ECO:0000259" key="3">
    <source>
        <dbReference type="Pfam" id="PF18206"/>
    </source>
</evidence>
<evidence type="ECO:0000259" key="2">
    <source>
        <dbReference type="Pfam" id="PF18040"/>
    </source>
</evidence>
<dbReference type="InterPro" id="IPR017853">
    <property type="entry name" value="GH"/>
</dbReference>
<dbReference type="Gene3D" id="2.60.120.1200">
    <property type="match status" value="1"/>
</dbReference>
<evidence type="ECO:0000313" key="5">
    <source>
        <dbReference type="Proteomes" id="UP000318995"/>
    </source>
</evidence>
<dbReference type="InterPro" id="IPR040527">
    <property type="entry name" value="Beta-sand_Porphyrn"/>
</dbReference>
<feature type="domain" description="Beta-porphyranase A C-terminal" evidence="2">
    <location>
        <begin position="567"/>
        <end position="651"/>
    </location>
</feature>
<dbReference type="GO" id="GO:0016798">
    <property type="term" value="F:hydrolase activity, acting on glycosyl bonds"/>
    <property type="evidence" value="ECO:0007669"/>
    <property type="project" value="UniProtKB-KW"/>
</dbReference>
<dbReference type="AlphaFoldDB" id="A0A5C5VPU0"/>
<proteinExistence type="predicted"/>
<dbReference type="SUPFAM" id="SSF51445">
    <property type="entry name" value="(Trans)glycosidases"/>
    <property type="match status" value="1"/>
</dbReference>
<dbReference type="Proteomes" id="UP000318995">
    <property type="component" value="Unassembled WGS sequence"/>
</dbReference>
<dbReference type="Pfam" id="PF18206">
    <property type="entry name" value="Porphyrn_cat_1"/>
    <property type="match status" value="1"/>
</dbReference>
<protein>
    <submittedName>
        <fullName evidence="4">Beta-porphyranase A</fullName>
        <ecNumber evidence="4">3.2.1.178</ecNumber>
    </submittedName>
</protein>
<organism evidence="4 5">
    <name type="scientific">Botrimarina hoheduenensis</name>
    <dbReference type="NCBI Taxonomy" id="2528000"/>
    <lineage>
        <taxon>Bacteria</taxon>
        <taxon>Pseudomonadati</taxon>
        <taxon>Planctomycetota</taxon>
        <taxon>Planctomycetia</taxon>
        <taxon>Pirellulales</taxon>
        <taxon>Lacipirellulaceae</taxon>
        <taxon>Botrimarina</taxon>
    </lineage>
</organism>
<reference evidence="4 5" key="1">
    <citation type="submission" date="2019-02" db="EMBL/GenBank/DDBJ databases">
        <title>Deep-cultivation of Planctomycetes and their phenomic and genomic characterization uncovers novel biology.</title>
        <authorList>
            <person name="Wiegand S."/>
            <person name="Jogler M."/>
            <person name="Boedeker C."/>
            <person name="Pinto D."/>
            <person name="Vollmers J."/>
            <person name="Rivas-Marin E."/>
            <person name="Kohn T."/>
            <person name="Peeters S.H."/>
            <person name="Heuer A."/>
            <person name="Rast P."/>
            <person name="Oberbeckmann S."/>
            <person name="Bunk B."/>
            <person name="Jeske O."/>
            <person name="Meyerdierks A."/>
            <person name="Storesund J.E."/>
            <person name="Kallscheuer N."/>
            <person name="Luecker S."/>
            <person name="Lage O.M."/>
            <person name="Pohl T."/>
            <person name="Merkel B.J."/>
            <person name="Hornburger P."/>
            <person name="Mueller R.-W."/>
            <person name="Bruemmer F."/>
            <person name="Labrenz M."/>
            <person name="Spormann A.M."/>
            <person name="Op Den Camp H."/>
            <person name="Overmann J."/>
            <person name="Amann R."/>
            <person name="Jetten M.S.M."/>
            <person name="Mascher T."/>
            <person name="Medema M.H."/>
            <person name="Devos D.P."/>
            <person name="Kaster A.-K."/>
            <person name="Ovreas L."/>
            <person name="Rohde M."/>
            <person name="Galperin M.Y."/>
            <person name="Jogler C."/>
        </authorList>
    </citation>
    <scope>NUCLEOTIDE SEQUENCE [LARGE SCALE GENOMIC DNA]</scope>
    <source>
        <strain evidence="4 5">Pla111</strain>
    </source>
</reference>
<evidence type="ECO:0000313" key="4">
    <source>
        <dbReference type="EMBL" id="TWT40658.1"/>
    </source>
</evidence>
<name>A0A5C5VPU0_9BACT</name>
<keyword evidence="1" id="KW-0732">Signal</keyword>
<dbReference type="Pfam" id="PF18040">
    <property type="entry name" value="BPA_C"/>
    <property type="match status" value="1"/>
</dbReference>
<feature type="domain" description="Porphyranase beta-sandwich" evidence="3">
    <location>
        <begin position="451"/>
        <end position="549"/>
    </location>
</feature>
<gene>
    <name evidence="4" type="ORF">Pla111_33030</name>
</gene>
<comment type="caution">
    <text evidence="4">The sequence shown here is derived from an EMBL/GenBank/DDBJ whole genome shotgun (WGS) entry which is preliminary data.</text>
</comment>
<dbReference type="OrthoDB" id="235858at2"/>
<dbReference type="Gene3D" id="3.20.20.80">
    <property type="entry name" value="Glycosidases"/>
    <property type="match status" value="1"/>
</dbReference>
<dbReference type="EMBL" id="SJPH01000011">
    <property type="protein sequence ID" value="TWT40658.1"/>
    <property type="molecule type" value="Genomic_DNA"/>
</dbReference>
<evidence type="ECO:0000256" key="1">
    <source>
        <dbReference type="SAM" id="SignalP"/>
    </source>
</evidence>
<feature type="signal peptide" evidence="1">
    <location>
        <begin position="1"/>
        <end position="21"/>
    </location>
</feature>
<dbReference type="CDD" id="cd21510">
    <property type="entry name" value="agarase_cat"/>
    <property type="match status" value="1"/>
</dbReference>
<dbReference type="InterPro" id="IPR041224">
    <property type="entry name" value="BPA_C"/>
</dbReference>
<keyword evidence="5" id="KW-1185">Reference proteome</keyword>